<dbReference type="Gene3D" id="3.30.750.24">
    <property type="entry name" value="STAS domain"/>
    <property type="match status" value="1"/>
</dbReference>
<dbReference type="Proteomes" id="UP001558474">
    <property type="component" value="Unassembled WGS sequence"/>
</dbReference>
<gene>
    <name evidence="3" type="ORF">ABFW12_05605</name>
    <name evidence="2" type="ORF">H5P34_21650</name>
</gene>
<evidence type="ECO:0000313" key="2">
    <source>
        <dbReference type="EMBL" id="MCV7390670.1"/>
    </source>
</evidence>
<evidence type="ECO:0000313" key="5">
    <source>
        <dbReference type="Proteomes" id="UP001558474"/>
    </source>
</evidence>
<dbReference type="AlphaFoldDB" id="A0AAW5T6X0"/>
<dbReference type="RefSeq" id="WP_081814028.1">
    <property type="nucleotide sequence ID" value="NZ_JACKVC010000019.1"/>
</dbReference>
<accession>A0AAW5T6X0</accession>
<organism evidence="2 4">
    <name type="scientific">Mycolicibacterium porcinum</name>
    <dbReference type="NCBI Taxonomy" id="39693"/>
    <lineage>
        <taxon>Bacteria</taxon>
        <taxon>Bacillati</taxon>
        <taxon>Actinomycetota</taxon>
        <taxon>Actinomycetes</taxon>
        <taxon>Mycobacteriales</taxon>
        <taxon>Mycobacteriaceae</taxon>
        <taxon>Mycolicibacterium</taxon>
    </lineage>
</organism>
<dbReference type="EMBL" id="JBDLOU010000008">
    <property type="protein sequence ID" value="MEX3737706.1"/>
    <property type="molecule type" value="Genomic_DNA"/>
</dbReference>
<evidence type="ECO:0000259" key="1">
    <source>
        <dbReference type="PROSITE" id="PS50801"/>
    </source>
</evidence>
<protein>
    <submittedName>
        <fullName evidence="2">STAS domain-containing protein</fullName>
    </submittedName>
</protein>
<keyword evidence="5" id="KW-1185">Reference proteome</keyword>
<dbReference type="InterPro" id="IPR036513">
    <property type="entry name" value="STAS_dom_sf"/>
</dbReference>
<comment type="caution">
    <text evidence="2">The sequence shown here is derived from an EMBL/GenBank/DDBJ whole genome shotgun (WGS) entry which is preliminary data.</text>
</comment>
<proteinExistence type="predicted"/>
<name>A0AAW5T6X0_9MYCO</name>
<reference evidence="2" key="2">
    <citation type="journal article" date="2022" name="BMC Genomics">
        <title>Comparative genome analysis of mycobacteria focusing on tRNA and non-coding RNA.</title>
        <authorList>
            <person name="Behra P.R.K."/>
            <person name="Pettersson B.M.F."/>
            <person name="Ramesh M."/>
            <person name="Das S."/>
            <person name="Dasgupta S."/>
            <person name="Kirsebom L.A."/>
        </authorList>
    </citation>
    <scope>NUCLEOTIDE SEQUENCE</scope>
    <source>
        <strain evidence="2">DSM 44242</strain>
    </source>
</reference>
<reference evidence="2" key="1">
    <citation type="submission" date="2020-07" db="EMBL/GenBank/DDBJ databases">
        <authorList>
            <person name="Pettersson B.M.F."/>
            <person name="Behra P.R.K."/>
            <person name="Ramesh M."/>
            <person name="Das S."/>
            <person name="Dasgupta S."/>
            <person name="Kirsebom L.A."/>
        </authorList>
    </citation>
    <scope>NUCLEOTIDE SEQUENCE</scope>
    <source>
        <strain evidence="2">DSM 44242</strain>
    </source>
</reference>
<sequence>MTVTRSYQDRLRPVRSTDPAFVDCAGAQVSAQVRGPATVLVVEGEIDICNAERLIAAIRRLIQPGTPFVLDLRAVDFMAVSGFRELMAFAEDCNRLHLGWHVVTGDALRPLLRVFADHHLPIVGGAGQAARSG</sequence>
<feature type="domain" description="STAS" evidence="1">
    <location>
        <begin position="27"/>
        <end position="99"/>
    </location>
</feature>
<reference evidence="3 5" key="3">
    <citation type="submission" date="2024-04" db="EMBL/GenBank/DDBJ databases">
        <title>Genomic Markers of Mycobacteria.</title>
        <authorList>
            <person name="Soliman M.S."/>
            <person name="Elkholy A."/>
            <person name="Soliman N.S."/>
            <person name="Abbas A."/>
            <person name="Khayrat S."/>
            <person name="Shawky S."/>
        </authorList>
    </citation>
    <scope>NUCLEOTIDE SEQUENCE [LARGE SCALE GENOMIC DNA]</scope>
    <source>
        <strain evidence="3 5">Egy-CU-AM5</strain>
    </source>
</reference>
<dbReference type="CDD" id="cd07043">
    <property type="entry name" value="STAS_anti-anti-sigma_factors"/>
    <property type="match status" value="1"/>
</dbReference>
<dbReference type="PROSITE" id="PS50801">
    <property type="entry name" value="STAS"/>
    <property type="match status" value="1"/>
</dbReference>
<dbReference type="Proteomes" id="UP001141659">
    <property type="component" value="Unassembled WGS sequence"/>
</dbReference>
<dbReference type="InterPro" id="IPR002645">
    <property type="entry name" value="STAS_dom"/>
</dbReference>
<dbReference type="EMBL" id="JACKVC010000019">
    <property type="protein sequence ID" value="MCV7390670.1"/>
    <property type="molecule type" value="Genomic_DNA"/>
</dbReference>
<dbReference type="SUPFAM" id="SSF52091">
    <property type="entry name" value="SpoIIaa-like"/>
    <property type="match status" value="1"/>
</dbReference>
<evidence type="ECO:0000313" key="3">
    <source>
        <dbReference type="EMBL" id="MEX3737706.1"/>
    </source>
</evidence>
<dbReference type="Pfam" id="PF01740">
    <property type="entry name" value="STAS"/>
    <property type="match status" value="1"/>
</dbReference>
<evidence type="ECO:0000313" key="4">
    <source>
        <dbReference type="Proteomes" id="UP001141659"/>
    </source>
</evidence>